<protein>
    <submittedName>
        <fullName evidence="2">Uncharacterized protein</fullName>
    </submittedName>
</protein>
<reference evidence="2" key="5">
    <citation type="journal article" date="2021" name="G3 (Bethesda)">
        <title>Aegilops tauschii genome assembly Aet v5.0 features greater sequence contiguity and improved annotation.</title>
        <authorList>
            <person name="Wang L."/>
            <person name="Zhu T."/>
            <person name="Rodriguez J.C."/>
            <person name="Deal K.R."/>
            <person name="Dubcovsky J."/>
            <person name="McGuire P.E."/>
            <person name="Lux T."/>
            <person name="Spannagl M."/>
            <person name="Mayer K.F.X."/>
            <person name="Baldrich P."/>
            <person name="Meyers B.C."/>
            <person name="Huo N."/>
            <person name="Gu Y.Q."/>
            <person name="Zhou H."/>
            <person name="Devos K.M."/>
            <person name="Bennetzen J.L."/>
            <person name="Unver T."/>
            <person name="Budak H."/>
            <person name="Gulick P.J."/>
            <person name="Galiba G."/>
            <person name="Kalapos B."/>
            <person name="Nelson D.R."/>
            <person name="Li P."/>
            <person name="You F.M."/>
            <person name="Luo M.C."/>
            <person name="Dvorak J."/>
        </authorList>
    </citation>
    <scope>NUCLEOTIDE SEQUENCE [LARGE SCALE GENOMIC DNA]</scope>
    <source>
        <strain evidence="2">cv. AL8/78</strain>
    </source>
</reference>
<keyword evidence="1" id="KW-0472">Membrane</keyword>
<name>A0A452YD91_AEGTS</name>
<accession>A0A452YD91</accession>
<dbReference type="AlphaFoldDB" id="A0A452YD91"/>
<evidence type="ECO:0000256" key="1">
    <source>
        <dbReference type="SAM" id="Phobius"/>
    </source>
</evidence>
<reference evidence="3" key="2">
    <citation type="journal article" date="2017" name="Nat. Plants">
        <title>The Aegilops tauschii genome reveals multiple impacts of transposons.</title>
        <authorList>
            <person name="Zhao G."/>
            <person name="Zou C."/>
            <person name="Li K."/>
            <person name="Wang K."/>
            <person name="Li T."/>
            <person name="Gao L."/>
            <person name="Zhang X."/>
            <person name="Wang H."/>
            <person name="Yang Z."/>
            <person name="Liu X."/>
            <person name="Jiang W."/>
            <person name="Mao L."/>
            <person name="Kong X."/>
            <person name="Jiao Y."/>
            <person name="Jia J."/>
        </authorList>
    </citation>
    <scope>NUCLEOTIDE SEQUENCE [LARGE SCALE GENOMIC DNA]</scope>
    <source>
        <strain evidence="3">cv. AL8/78</strain>
    </source>
</reference>
<sequence>MTGVATRANMVVLVCDQVPIMLLPENDPNAALTMIATGHCVAPYYIWIPKHVCSAEIFPNYRVRGLFWLLVWLIPTTFLMNNFHTNLRSIQTNSGYYLLVRGVSFIKRETFMKQIILVYFSIFHSLSCLHVFTEKSYLSIIK</sequence>
<dbReference type="Gramene" id="AET1Gv20380300.22">
    <property type="protein sequence ID" value="AET1Gv20380300.22"/>
    <property type="gene ID" value="AET1Gv20380300"/>
</dbReference>
<reference evidence="3" key="1">
    <citation type="journal article" date="2014" name="Science">
        <title>Ancient hybridizations among the ancestral genomes of bread wheat.</title>
        <authorList>
            <consortium name="International Wheat Genome Sequencing Consortium,"/>
            <person name="Marcussen T."/>
            <person name="Sandve S.R."/>
            <person name="Heier L."/>
            <person name="Spannagl M."/>
            <person name="Pfeifer M."/>
            <person name="Jakobsen K.S."/>
            <person name="Wulff B.B."/>
            <person name="Steuernagel B."/>
            <person name="Mayer K.F."/>
            <person name="Olsen O.A."/>
        </authorList>
    </citation>
    <scope>NUCLEOTIDE SEQUENCE [LARGE SCALE GENOMIC DNA]</scope>
    <source>
        <strain evidence="3">cv. AL8/78</strain>
    </source>
</reference>
<keyword evidence="1" id="KW-0812">Transmembrane</keyword>
<feature type="transmembrane region" description="Helical" evidence="1">
    <location>
        <begin position="115"/>
        <end position="133"/>
    </location>
</feature>
<reference evidence="2" key="3">
    <citation type="journal article" date="2017" name="Nature">
        <title>Genome sequence of the progenitor of the wheat D genome Aegilops tauschii.</title>
        <authorList>
            <person name="Luo M.C."/>
            <person name="Gu Y.Q."/>
            <person name="Puiu D."/>
            <person name="Wang H."/>
            <person name="Twardziok S.O."/>
            <person name="Deal K.R."/>
            <person name="Huo N."/>
            <person name="Zhu T."/>
            <person name="Wang L."/>
            <person name="Wang Y."/>
            <person name="McGuire P.E."/>
            <person name="Liu S."/>
            <person name="Long H."/>
            <person name="Ramasamy R.K."/>
            <person name="Rodriguez J.C."/>
            <person name="Van S.L."/>
            <person name="Yuan L."/>
            <person name="Wang Z."/>
            <person name="Xia Z."/>
            <person name="Xiao L."/>
            <person name="Anderson O.D."/>
            <person name="Ouyang S."/>
            <person name="Liang Y."/>
            <person name="Zimin A.V."/>
            <person name="Pertea G."/>
            <person name="Qi P."/>
            <person name="Bennetzen J.L."/>
            <person name="Dai X."/>
            <person name="Dawson M.W."/>
            <person name="Muller H.G."/>
            <person name="Kugler K."/>
            <person name="Rivarola-Duarte L."/>
            <person name="Spannagl M."/>
            <person name="Mayer K.F.X."/>
            <person name="Lu F.H."/>
            <person name="Bevan M.W."/>
            <person name="Leroy P."/>
            <person name="Li P."/>
            <person name="You F.M."/>
            <person name="Sun Q."/>
            <person name="Liu Z."/>
            <person name="Lyons E."/>
            <person name="Wicker T."/>
            <person name="Salzberg S.L."/>
            <person name="Devos K.M."/>
            <person name="Dvorak J."/>
        </authorList>
    </citation>
    <scope>NUCLEOTIDE SEQUENCE [LARGE SCALE GENOMIC DNA]</scope>
    <source>
        <strain evidence="2">cv. AL8/78</strain>
    </source>
</reference>
<keyword evidence="3" id="KW-1185">Reference proteome</keyword>
<keyword evidence="1" id="KW-1133">Transmembrane helix</keyword>
<evidence type="ECO:0000313" key="2">
    <source>
        <dbReference type="EnsemblPlants" id="AET1Gv20380300.22"/>
    </source>
</evidence>
<organism evidence="2 3">
    <name type="scientific">Aegilops tauschii subsp. strangulata</name>
    <name type="common">Goatgrass</name>
    <dbReference type="NCBI Taxonomy" id="200361"/>
    <lineage>
        <taxon>Eukaryota</taxon>
        <taxon>Viridiplantae</taxon>
        <taxon>Streptophyta</taxon>
        <taxon>Embryophyta</taxon>
        <taxon>Tracheophyta</taxon>
        <taxon>Spermatophyta</taxon>
        <taxon>Magnoliopsida</taxon>
        <taxon>Liliopsida</taxon>
        <taxon>Poales</taxon>
        <taxon>Poaceae</taxon>
        <taxon>BOP clade</taxon>
        <taxon>Pooideae</taxon>
        <taxon>Triticodae</taxon>
        <taxon>Triticeae</taxon>
        <taxon>Triticinae</taxon>
        <taxon>Aegilops</taxon>
    </lineage>
</organism>
<proteinExistence type="predicted"/>
<feature type="transmembrane region" description="Helical" evidence="1">
    <location>
        <begin position="65"/>
        <end position="83"/>
    </location>
</feature>
<evidence type="ECO:0000313" key="3">
    <source>
        <dbReference type="Proteomes" id="UP000015105"/>
    </source>
</evidence>
<reference evidence="2" key="4">
    <citation type="submission" date="2019-03" db="UniProtKB">
        <authorList>
            <consortium name="EnsemblPlants"/>
        </authorList>
    </citation>
    <scope>IDENTIFICATION</scope>
</reference>
<dbReference type="EnsemblPlants" id="AET1Gv20380300.22">
    <property type="protein sequence ID" value="AET1Gv20380300.22"/>
    <property type="gene ID" value="AET1Gv20380300"/>
</dbReference>
<dbReference type="Proteomes" id="UP000015105">
    <property type="component" value="Chromosome 1D"/>
</dbReference>